<evidence type="ECO:0000313" key="1">
    <source>
        <dbReference type="EMBL" id="KAK7480821.1"/>
    </source>
</evidence>
<evidence type="ECO:0000313" key="2">
    <source>
        <dbReference type="Proteomes" id="UP001519460"/>
    </source>
</evidence>
<proteinExistence type="predicted"/>
<protein>
    <submittedName>
        <fullName evidence="1">Uncharacterized protein</fullName>
    </submittedName>
</protein>
<keyword evidence="2" id="KW-1185">Reference proteome</keyword>
<reference evidence="1 2" key="1">
    <citation type="journal article" date="2023" name="Sci. Data">
        <title>Genome assembly of the Korean intertidal mud-creeper Batillaria attramentaria.</title>
        <authorList>
            <person name="Patra A.K."/>
            <person name="Ho P.T."/>
            <person name="Jun S."/>
            <person name="Lee S.J."/>
            <person name="Kim Y."/>
            <person name="Won Y.J."/>
        </authorList>
    </citation>
    <scope>NUCLEOTIDE SEQUENCE [LARGE SCALE GENOMIC DNA]</scope>
    <source>
        <strain evidence="1">Wonlab-2016</strain>
    </source>
</reference>
<comment type="caution">
    <text evidence="1">The sequence shown here is derived from an EMBL/GenBank/DDBJ whole genome shotgun (WGS) entry which is preliminary data.</text>
</comment>
<dbReference type="Proteomes" id="UP001519460">
    <property type="component" value="Unassembled WGS sequence"/>
</dbReference>
<sequence length="61" mass="6887">MGFVEKRKYFAFYDVGLTSERAARIGQKSSGQREATTGPLLMVERTNHTGRHLDLISESLE</sequence>
<accession>A0ABD0K1B8</accession>
<dbReference type="AlphaFoldDB" id="A0ABD0K1B8"/>
<dbReference type="EMBL" id="JACVVK020000273">
    <property type="protein sequence ID" value="KAK7480821.1"/>
    <property type="molecule type" value="Genomic_DNA"/>
</dbReference>
<gene>
    <name evidence="1" type="ORF">BaRGS_00027907</name>
</gene>
<feature type="non-terminal residue" evidence="1">
    <location>
        <position position="61"/>
    </location>
</feature>
<organism evidence="1 2">
    <name type="scientific">Batillaria attramentaria</name>
    <dbReference type="NCBI Taxonomy" id="370345"/>
    <lineage>
        <taxon>Eukaryota</taxon>
        <taxon>Metazoa</taxon>
        <taxon>Spiralia</taxon>
        <taxon>Lophotrochozoa</taxon>
        <taxon>Mollusca</taxon>
        <taxon>Gastropoda</taxon>
        <taxon>Caenogastropoda</taxon>
        <taxon>Sorbeoconcha</taxon>
        <taxon>Cerithioidea</taxon>
        <taxon>Batillariidae</taxon>
        <taxon>Batillaria</taxon>
    </lineage>
</organism>
<name>A0ABD0K1B8_9CAEN</name>